<feature type="region of interest" description="Disordered" evidence="1">
    <location>
        <begin position="358"/>
        <end position="403"/>
    </location>
</feature>
<feature type="compositionally biased region" description="Pro residues" evidence="1">
    <location>
        <begin position="274"/>
        <end position="284"/>
    </location>
</feature>
<accession>A0ABP8P7I5</accession>
<reference evidence="3" key="1">
    <citation type="journal article" date="2019" name="Int. J. Syst. Evol. Microbiol.">
        <title>The Global Catalogue of Microorganisms (GCM) 10K type strain sequencing project: providing services to taxonomists for standard genome sequencing and annotation.</title>
        <authorList>
            <consortium name="The Broad Institute Genomics Platform"/>
            <consortium name="The Broad Institute Genome Sequencing Center for Infectious Disease"/>
            <person name="Wu L."/>
            <person name="Ma J."/>
        </authorList>
    </citation>
    <scope>NUCLEOTIDE SEQUENCE [LARGE SCALE GENOMIC DNA]</scope>
    <source>
        <strain evidence="3">JCM 17933</strain>
    </source>
</reference>
<evidence type="ECO:0000256" key="1">
    <source>
        <dbReference type="SAM" id="MobiDB-lite"/>
    </source>
</evidence>
<protein>
    <submittedName>
        <fullName evidence="2">Uncharacterized protein</fullName>
    </submittedName>
</protein>
<feature type="compositionally biased region" description="Polar residues" evidence="1">
    <location>
        <begin position="85"/>
        <end position="113"/>
    </location>
</feature>
<feature type="region of interest" description="Disordered" evidence="1">
    <location>
        <begin position="1"/>
        <end position="323"/>
    </location>
</feature>
<name>A0ABP8P7I5_9ACTN</name>
<evidence type="ECO:0000313" key="2">
    <source>
        <dbReference type="EMBL" id="GAA4483151.1"/>
    </source>
</evidence>
<comment type="caution">
    <text evidence="2">The sequence shown here is derived from an EMBL/GenBank/DDBJ whole genome shotgun (WGS) entry which is preliminary data.</text>
</comment>
<proteinExistence type="predicted"/>
<dbReference type="EMBL" id="BAABHF010000009">
    <property type="protein sequence ID" value="GAA4483151.1"/>
    <property type="molecule type" value="Genomic_DNA"/>
</dbReference>
<dbReference type="Proteomes" id="UP001500503">
    <property type="component" value="Unassembled WGS sequence"/>
</dbReference>
<keyword evidence="3" id="KW-1185">Reference proteome</keyword>
<feature type="compositionally biased region" description="Basic and acidic residues" evidence="1">
    <location>
        <begin position="394"/>
        <end position="403"/>
    </location>
</feature>
<feature type="compositionally biased region" description="Low complexity" evidence="1">
    <location>
        <begin position="122"/>
        <end position="132"/>
    </location>
</feature>
<feature type="compositionally biased region" description="Pro residues" evidence="1">
    <location>
        <begin position="366"/>
        <end position="381"/>
    </location>
</feature>
<feature type="compositionally biased region" description="Low complexity" evidence="1">
    <location>
        <begin position="231"/>
        <end position="243"/>
    </location>
</feature>
<evidence type="ECO:0000313" key="3">
    <source>
        <dbReference type="Proteomes" id="UP001500503"/>
    </source>
</evidence>
<sequence>MSGHDETFLPPDEEEAKLPPQPPTDAPPHFGQGSAAKRPSVVFQTADTRPGMPGFSGSSVASDAEETMTPPFPRPGAPTPDAHQPTPTSHPAQDSSPQNTTNGAASNDGHTTPSTPPPNGFPGSAPTSGPYGTTPPPGVPGDASGPAGSGTPYGATPPPGFPGDTGGAPYDTTPPPGFAGGAGETGRTPPQQPPVPEAERTVTDEPNAAQEAAPGDLPEAERTVADDVPPSGASAEAATGATGQRTVAILKIPTNGATTSAPGPELEPDAILPPGTPPQAPPDPPPHDPHATTTGPIPRLGPGGSFPGGPGGPPPQGGGTGGVSGARRALLVAGGLVAALVLGGGGALAVTQLSGGTAKEHKVADPQPPTPTQVRPTPTPTPSKTKAKHKPKHVPVDIRDEKTDPKPLTVHEVFPAKTLTLAKQKFTRAKAVINDHCSLAANGPFATELTRQHCRRVVRATFVSADKKVAVTTGIAVMPTDAAAKAVLKVQDPAHYEWFRGMKATGAPKIDHAGGFAASTVRGRYISYAYATYADGHKPAADDDTLKKVGTAFRDSTARPIERRDDKH</sequence>
<organism evidence="2 3">
    <name type="scientific">Actinoallomurus oryzae</name>
    <dbReference type="NCBI Taxonomy" id="502180"/>
    <lineage>
        <taxon>Bacteria</taxon>
        <taxon>Bacillati</taxon>
        <taxon>Actinomycetota</taxon>
        <taxon>Actinomycetes</taxon>
        <taxon>Streptosporangiales</taxon>
        <taxon>Thermomonosporaceae</taxon>
        <taxon>Actinoallomurus</taxon>
    </lineage>
</organism>
<gene>
    <name evidence="2" type="ORF">GCM10023191_004270</name>
</gene>